<protein>
    <submittedName>
        <fullName evidence="1">Uncharacterized protein</fullName>
    </submittedName>
</protein>
<reference evidence="1" key="1">
    <citation type="journal article" date="2020" name="Nature">
        <title>Giant virus diversity and host interactions through global metagenomics.</title>
        <authorList>
            <person name="Schulz F."/>
            <person name="Roux S."/>
            <person name="Paez-Espino D."/>
            <person name="Jungbluth S."/>
            <person name="Walsh D.A."/>
            <person name="Denef V.J."/>
            <person name="McMahon K.D."/>
            <person name="Konstantinidis K.T."/>
            <person name="Eloe-Fadrosh E.A."/>
            <person name="Kyrpides N.C."/>
            <person name="Woyke T."/>
        </authorList>
    </citation>
    <scope>NUCLEOTIDE SEQUENCE</scope>
    <source>
        <strain evidence="1">GVMAG-S-1102113-118</strain>
    </source>
</reference>
<accession>A0A6C0K9Z0</accession>
<name>A0A6C0K9Z0_9ZZZZ</name>
<sequence>MVRLGALLIAARGEPRAADLLSREKFWLFGFKIDIHQAVDIELLGALSRLERFRDYDSVTQRLIGEIDLEDVNYILEKAGCMGIYSILMV</sequence>
<proteinExistence type="predicted"/>
<dbReference type="EMBL" id="MN740841">
    <property type="protein sequence ID" value="QHU14489.1"/>
    <property type="molecule type" value="Genomic_DNA"/>
</dbReference>
<organism evidence="1">
    <name type="scientific">viral metagenome</name>
    <dbReference type="NCBI Taxonomy" id="1070528"/>
    <lineage>
        <taxon>unclassified sequences</taxon>
        <taxon>metagenomes</taxon>
        <taxon>organismal metagenomes</taxon>
    </lineage>
</organism>
<dbReference type="AlphaFoldDB" id="A0A6C0K9Z0"/>
<evidence type="ECO:0000313" key="1">
    <source>
        <dbReference type="EMBL" id="QHU14489.1"/>
    </source>
</evidence>